<dbReference type="GO" id="GO:0005737">
    <property type="term" value="C:cytoplasm"/>
    <property type="evidence" value="ECO:0007669"/>
    <property type="project" value="UniProtKB-SubCell"/>
</dbReference>
<comment type="catalytic activity">
    <reaction evidence="5 7">
        <text>2-deoxy-D-ribose 5-phosphate = D-glyceraldehyde 3-phosphate + acetaldehyde</text>
        <dbReference type="Rhea" id="RHEA:12821"/>
        <dbReference type="ChEBI" id="CHEBI:15343"/>
        <dbReference type="ChEBI" id="CHEBI:59776"/>
        <dbReference type="ChEBI" id="CHEBI:62877"/>
        <dbReference type="EC" id="4.1.2.4"/>
    </reaction>
</comment>
<evidence type="ECO:0000256" key="1">
    <source>
        <dbReference type="ARBA" id="ARBA00010936"/>
    </source>
</evidence>
<dbReference type="EC" id="4.1.2.4" evidence="7"/>
<dbReference type="RefSeq" id="WP_189475923.1">
    <property type="nucleotide sequence ID" value="NZ_BMYM01000001.1"/>
</dbReference>
<dbReference type="AlphaFoldDB" id="A0A918XFP4"/>
<dbReference type="CDD" id="cd00959">
    <property type="entry name" value="DeoC"/>
    <property type="match status" value="1"/>
</dbReference>
<dbReference type="GO" id="GO:0006018">
    <property type="term" value="P:2-deoxyribose 1-phosphate catabolic process"/>
    <property type="evidence" value="ECO:0007669"/>
    <property type="project" value="UniProtKB-UniRule"/>
</dbReference>
<dbReference type="HAMAP" id="MF_00114">
    <property type="entry name" value="DeoC_type1"/>
    <property type="match status" value="1"/>
</dbReference>
<gene>
    <name evidence="7 8" type="primary">deoC</name>
    <name evidence="8" type="ORF">GCM10007053_11130</name>
</gene>
<dbReference type="GO" id="GO:0016052">
    <property type="term" value="P:carbohydrate catabolic process"/>
    <property type="evidence" value="ECO:0007669"/>
    <property type="project" value="TreeGrafter"/>
</dbReference>
<comment type="similarity">
    <text evidence="1 7">Belongs to the DeoC/FbaB aldolase family. DeoC type 1 subfamily.</text>
</comment>
<dbReference type="FunFam" id="3.20.20.70:FF:000044">
    <property type="entry name" value="Deoxyribose-phosphate aldolase"/>
    <property type="match status" value="1"/>
</dbReference>
<comment type="subcellular location">
    <subcellularLocation>
        <location evidence="7">Cytoplasm</location>
    </subcellularLocation>
</comment>
<organism evidence="8 9">
    <name type="scientific">Parahalioglobus pacificus</name>
    <dbReference type="NCBI Taxonomy" id="930806"/>
    <lineage>
        <taxon>Bacteria</taxon>
        <taxon>Pseudomonadati</taxon>
        <taxon>Pseudomonadota</taxon>
        <taxon>Gammaproteobacteria</taxon>
        <taxon>Cellvibrionales</taxon>
        <taxon>Halieaceae</taxon>
        <taxon>Parahalioglobus</taxon>
    </lineage>
</organism>
<protein>
    <recommendedName>
        <fullName evidence="7">Deoxyribose-phosphate aldolase</fullName>
        <shortName evidence="7">DERA</shortName>
        <ecNumber evidence="7">4.1.2.4</ecNumber>
    </recommendedName>
    <alternativeName>
        <fullName evidence="7">2-deoxy-D-ribose 5-phosphate aldolase</fullName>
    </alternativeName>
    <alternativeName>
        <fullName evidence="7">Phosphodeoxyriboaldolase</fullName>
        <shortName evidence="7">Deoxyriboaldolase</shortName>
    </alternativeName>
</protein>
<dbReference type="EMBL" id="BMYM01000001">
    <property type="protein sequence ID" value="GHD29911.1"/>
    <property type="molecule type" value="Genomic_DNA"/>
</dbReference>
<dbReference type="SMART" id="SM01133">
    <property type="entry name" value="DeoC"/>
    <property type="match status" value="1"/>
</dbReference>
<evidence type="ECO:0000256" key="3">
    <source>
        <dbReference type="ARBA" id="ARBA00023239"/>
    </source>
</evidence>
<dbReference type="NCBIfam" id="TIGR00126">
    <property type="entry name" value="deoC"/>
    <property type="match status" value="1"/>
</dbReference>
<comment type="caution">
    <text evidence="8">The sequence shown here is derived from an EMBL/GenBank/DDBJ whole genome shotgun (WGS) entry which is preliminary data.</text>
</comment>
<evidence type="ECO:0000313" key="9">
    <source>
        <dbReference type="Proteomes" id="UP000644693"/>
    </source>
</evidence>
<evidence type="ECO:0000256" key="4">
    <source>
        <dbReference type="ARBA" id="ARBA00023270"/>
    </source>
</evidence>
<evidence type="ECO:0000256" key="2">
    <source>
        <dbReference type="ARBA" id="ARBA00022490"/>
    </source>
</evidence>
<keyword evidence="2 7" id="KW-0963">Cytoplasm</keyword>
<name>A0A918XFP4_9GAMM</name>
<evidence type="ECO:0000256" key="7">
    <source>
        <dbReference type="HAMAP-Rule" id="MF_00114"/>
    </source>
</evidence>
<dbReference type="Gene3D" id="3.20.20.70">
    <property type="entry name" value="Aldolase class I"/>
    <property type="match status" value="1"/>
</dbReference>
<evidence type="ECO:0000256" key="5">
    <source>
        <dbReference type="ARBA" id="ARBA00048791"/>
    </source>
</evidence>
<dbReference type="Pfam" id="PF01791">
    <property type="entry name" value="DeoC"/>
    <property type="match status" value="1"/>
</dbReference>
<feature type="active site" description="Proton donor/acceptor" evidence="7">
    <location>
        <position position="184"/>
    </location>
</feature>
<evidence type="ECO:0000313" key="8">
    <source>
        <dbReference type="EMBL" id="GHD29911.1"/>
    </source>
</evidence>
<feature type="active site" description="Schiff-base intermediate with acetaldehyde" evidence="7">
    <location>
        <position position="155"/>
    </location>
</feature>
<dbReference type="PIRSF" id="PIRSF001357">
    <property type="entry name" value="DeoC"/>
    <property type="match status" value="1"/>
</dbReference>
<reference evidence="8" key="1">
    <citation type="journal article" date="2014" name="Int. J. Syst. Evol. Microbiol.">
        <title>Complete genome sequence of Corynebacterium casei LMG S-19264T (=DSM 44701T), isolated from a smear-ripened cheese.</title>
        <authorList>
            <consortium name="US DOE Joint Genome Institute (JGI-PGF)"/>
            <person name="Walter F."/>
            <person name="Albersmeier A."/>
            <person name="Kalinowski J."/>
            <person name="Ruckert C."/>
        </authorList>
    </citation>
    <scope>NUCLEOTIDE SEQUENCE</scope>
    <source>
        <strain evidence="8">KCTC 23430</strain>
    </source>
</reference>
<dbReference type="Proteomes" id="UP000644693">
    <property type="component" value="Unassembled WGS sequence"/>
</dbReference>
<proteinExistence type="inferred from homology"/>
<dbReference type="InterPro" id="IPR028581">
    <property type="entry name" value="DeoC_typeI"/>
</dbReference>
<dbReference type="PANTHER" id="PTHR10889:SF1">
    <property type="entry name" value="DEOXYRIBOSE-PHOSPHATE ALDOLASE"/>
    <property type="match status" value="1"/>
</dbReference>
<keyword evidence="4 7" id="KW-0704">Schiff base</keyword>
<dbReference type="InterPro" id="IPR011343">
    <property type="entry name" value="DeoC"/>
</dbReference>
<accession>A0A918XFP4</accession>
<dbReference type="PANTHER" id="PTHR10889">
    <property type="entry name" value="DEOXYRIBOSE-PHOSPHATE ALDOLASE"/>
    <property type="match status" value="1"/>
</dbReference>
<evidence type="ECO:0000256" key="6">
    <source>
        <dbReference type="ARBA" id="ARBA00056337"/>
    </source>
</evidence>
<comment type="pathway">
    <text evidence="7">Carbohydrate degradation; 2-deoxy-D-ribose 1-phosphate degradation; D-glyceraldehyde 3-phosphate and acetaldehyde from 2-deoxy-alpha-D-ribose 1-phosphate: step 2/2.</text>
</comment>
<dbReference type="InterPro" id="IPR013785">
    <property type="entry name" value="Aldolase_TIM"/>
</dbReference>
<dbReference type="GO" id="GO:0009264">
    <property type="term" value="P:deoxyribonucleotide catabolic process"/>
    <property type="evidence" value="ECO:0007669"/>
    <property type="project" value="UniProtKB-UniRule"/>
</dbReference>
<keyword evidence="3 7" id="KW-0456">Lyase</keyword>
<dbReference type="GO" id="GO:0004139">
    <property type="term" value="F:deoxyribose-phosphate aldolase activity"/>
    <property type="evidence" value="ECO:0007669"/>
    <property type="project" value="UniProtKB-UniRule"/>
</dbReference>
<reference evidence="8" key="2">
    <citation type="submission" date="2020-09" db="EMBL/GenBank/DDBJ databases">
        <authorList>
            <person name="Sun Q."/>
            <person name="Kim S."/>
        </authorList>
    </citation>
    <scope>NUCLEOTIDE SEQUENCE</scope>
    <source>
        <strain evidence="8">KCTC 23430</strain>
    </source>
</reference>
<comment type="function">
    <text evidence="6 7">Catalyzes a reversible aldol reaction between acetaldehyde and D-glyceraldehyde 3-phosphate to generate 2-deoxy-D-ribose 5-phosphate.</text>
</comment>
<dbReference type="InterPro" id="IPR002915">
    <property type="entry name" value="DeoC/FbaB/LacD_aldolase"/>
</dbReference>
<sequence>MTNPASIASYIDHTLLKAEATPDQVRVLCDEAVEHGFKSVCVNSSYVPLAAKALVSSSVLVCAVVGFPLGAMATASKAAEAALAIAQGAAEIDMVIPIGRARAGNWAYVKEDIAAVNSACDGAPLKVILETSMLSEDEKREVCRLAVECGVAFVKTSTGFGGGGATVADIRLMREVVGDEIGVKASGGVRDLAAAQAMIEAGATRLGTSSGVAIIAGESADADY</sequence>
<feature type="active site" description="Proton donor/acceptor" evidence="7">
    <location>
        <position position="93"/>
    </location>
</feature>
<dbReference type="SUPFAM" id="SSF51569">
    <property type="entry name" value="Aldolase"/>
    <property type="match status" value="1"/>
</dbReference>
<keyword evidence="9" id="KW-1185">Reference proteome</keyword>